<dbReference type="Gene3D" id="3.30.1320.10">
    <property type="match status" value="1"/>
</dbReference>
<keyword evidence="5" id="KW-1185">Reference proteome</keyword>
<dbReference type="HAMAP" id="MF_00385">
    <property type="entry name" value="Ribosomal_bS16"/>
    <property type="match status" value="1"/>
</dbReference>
<evidence type="ECO:0000256" key="1">
    <source>
        <dbReference type="ARBA" id="ARBA00022980"/>
    </source>
</evidence>
<dbReference type="PANTHER" id="PTHR12919:SF20">
    <property type="entry name" value="SMALL RIBOSOMAL SUBUNIT PROTEIN BS16M"/>
    <property type="match status" value="1"/>
</dbReference>
<dbReference type="InterPro" id="IPR020592">
    <property type="entry name" value="Ribosomal_bS16_CS"/>
</dbReference>
<name>A0ABY8MKL2_9SPIO</name>
<dbReference type="RefSeq" id="WP_326928649.1">
    <property type="nucleotide sequence ID" value="NZ_CP123443.1"/>
</dbReference>
<proteinExistence type="inferred from homology"/>
<dbReference type="GO" id="GO:0005840">
    <property type="term" value="C:ribosome"/>
    <property type="evidence" value="ECO:0007669"/>
    <property type="project" value="UniProtKB-KW"/>
</dbReference>
<dbReference type="PANTHER" id="PTHR12919">
    <property type="entry name" value="30S RIBOSOMAL PROTEIN S16"/>
    <property type="match status" value="1"/>
</dbReference>
<evidence type="ECO:0000313" key="5">
    <source>
        <dbReference type="Proteomes" id="UP001228690"/>
    </source>
</evidence>
<keyword evidence="2 3" id="KW-0687">Ribonucleoprotein</keyword>
<evidence type="ECO:0000256" key="3">
    <source>
        <dbReference type="HAMAP-Rule" id="MF_00385"/>
    </source>
</evidence>
<sequence>MVVKIRLKRLGAIHRPYYRIIVIDSRKARNGRAIEEIGYYHPVEKENQLKLSKDRAEHWLKLGAQPTDTVKCLLNKSGVFLR</sequence>
<dbReference type="EMBL" id="CP123443">
    <property type="protein sequence ID" value="WGK70441.1"/>
    <property type="molecule type" value="Genomic_DNA"/>
</dbReference>
<organism evidence="4 5">
    <name type="scientific">Candidatus Haliotispira prima</name>
    <dbReference type="NCBI Taxonomy" id="3034016"/>
    <lineage>
        <taxon>Bacteria</taxon>
        <taxon>Pseudomonadati</taxon>
        <taxon>Spirochaetota</taxon>
        <taxon>Spirochaetia</taxon>
        <taxon>Spirochaetales</taxon>
        <taxon>Spirochaetaceae</taxon>
        <taxon>Candidatus Haliotispira</taxon>
    </lineage>
</organism>
<accession>A0ABY8MKL2</accession>
<gene>
    <name evidence="3 4" type="primary">rpsP</name>
    <name evidence="4" type="ORF">P0082_05075</name>
</gene>
<dbReference type="Proteomes" id="UP001228690">
    <property type="component" value="Chromosome"/>
</dbReference>
<protein>
    <recommendedName>
        <fullName evidence="3">Small ribosomal subunit protein bS16</fullName>
    </recommendedName>
</protein>
<dbReference type="InterPro" id="IPR000307">
    <property type="entry name" value="Ribosomal_bS16"/>
</dbReference>
<dbReference type="Pfam" id="PF00886">
    <property type="entry name" value="Ribosomal_S16"/>
    <property type="match status" value="1"/>
</dbReference>
<dbReference type="NCBIfam" id="TIGR00002">
    <property type="entry name" value="S16"/>
    <property type="match status" value="1"/>
</dbReference>
<evidence type="ECO:0000313" key="4">
    <source>
        <dbReference type="EMBL" id="WGK70441.1"/>
    </source>
</evidence>
<comment type="similarity">
    <text evidence="3">Belongs to the bacterial ribosomal protein bS16 family.</text>
</comment>
<reference evidence="4 5" key="1">
    <citation type="submission" date="2023-04" db="EMBL/GenBank/DDBJ databases">
        <title>Spirochaete genome identified in red abalone sample constitutes a novel genus.</title>
        <authorList>
            <person name="Sharma S.P."/>
            <person name="Purcell C.M."/>
            <person name="Hyde J.R."/>
            <person name="Severin A.J."/>
        </authorList>
    </citation>
    <scope>NUCLEOTIDE SEQUENCE [LARGE SCALE GENOMIC DNA]</scope>
    <source>
        <strain evidence="4 5">SP-2023</strain>
    </source>
</reference>
<keyword evidence="1 3" id="KW-0689">Ribosomal protein</keyword>
<dbReference type="PROSITE" id="PS00732">
    <property type="entry name" value="RIBOSOMAL_S16"/>
    <property type="match status" value="1"/>
</dbReference>
<dbReference type="SUPFAM" id="SSF54565">
    <property type="entry name" value="Ribosomal protein S16"/>
    <property type="match status" value="1"/>
</dbReference>
<evidence type="ECO:0000256" key="2">
    <source>
        <dbReference type="ARBA" id="ARBA00023274"/>
    </source>
</evidence>
<dbReference type="InterPro" id="IPR023803">
    <property type="entry name" value="Ribosomal_bS16_dom_sf"/>
</dbReference>